<dbReference type="Pfam" id="PF12796">
    <property type="entry name" value="Ank_2"/>
    <property type="match status" value="1"/>
</dbReference>
<evidence type="ECO:0000256" key="2">
    <source>
        <dbReference type="ARBA" id="ARBA00023043"/>
    </source>
</evidence>
<dbReference type="PANTHER" id="PTHR24198:SF165">
    <property type="entry name" value="ANKYRIN REPEAT-CONTAINING PROTEIN-RELATED"/>
    <property type="match status" value="1"/>
</dbReference>
<dbReference type="Gene3D" id="1.25.40.20">
    <property type="entry name" value="Ankyrin repeat-containing domain"/>
    <property type="match status" value="1"/>
</dbReference>
<reference evidence="4 5" key="1">
    <citation type="journal article" date="2018" name="Nat. Ecol. Evol.">
        <title>Pezizomycetes genomes reveal the molecular basis of ectomycorrhizal truffle lifestyle.</title>
        <authorList>
            <person name="Murat C."/>
            <person name="Payen T."/>
            <person name="Noel B."/>
            <person name="Kuo A."/>
            <person name="Morin E."/>
            <person name="Chen J."/>
            <person name="Kohler A."/>
            <person name="Krizsan K."/>
            <person name="Balestrini R."/>
            <person name="Da Silva C."/>
            <person name="Montanini B."/>
            <person name="Hainaut M."/>
            <person name="Levati E."/>
            <person name="Barry K.W."/>
            <person name="Belfiori B."/>
            <person name="Cichocki N."/>
            <person name="Clum A."/>
            <person name="Dockter R.B."/>
            <person name="Fauchery L."/>
            <person name="Guy J."/>
            <person name="Iotti M."/>
            <person name="Le Tacon F."/>
            <person name="Lindquist E.A."/>
            <person name="Lipzen A."/>
            <person name="Malagnac F."/>
            <person name="Mello A."/>
            <person name="Molinier V."/>
            <person name="Miyauchi S."/>
            <person name="Poulain J."/>
            <person name="Riccioni C."/>
            <person name="Rubini A."/>
            <person name="Sitrit Y."/>
            <person name="Splivallo R."/>
            <person name="Traeger S."/>
            <person name="Wang M."/>
            <person name="Zifcakova L."/>
            <person name="Wipf D."/>
            <person name="Zambonelli A."/>
            <person name="Paolocci F."/>
            <person name="Nowrousian M."/>
            <person name="Ottonello S."/>
            <person name="Baldrian P."/>
            <person name="Spatafora J.W."/>
            <person name="Henrissat B."/>
            <person name="Nagy L.G."/>
            <person name="Aury J.M."/>
            <person name="Wincker P."/>
            <person name="Grigoriev I.V."/>
            <person name="Bonfante P."/>
            <person name="Martin F.M."/>
        </authorList>
    </citation>
    <scope>NUCLEOTIDE SEQUENCE [LARGE SCALE GENOMIC DNA]</scope>
    <source>
        <strain evidence="4 5">CCBAS932</strain>
    </source>
</reference>
<feature type="repeat" description="ANK" evidence="3">
    <location>
        <begin position="54"/>
        <end position="86"/>
    </location>
</feature>
<dbReference type="OrthoDB" id="341259at2759"/>
<dbReference type="PRINTS" id="PR01415">
    <property type="entry name" value="ANKYRIN"/>
</dbReference>
<dbReference type="InterPro" id="IPR002110">
    <property type="entry name" value="Ankyrin_rpt"/>
</dbReference>
<dbReference type="SMART" id="SM00248">
    <property type="entry name" value="ANK"/>
    <property type="match status" value="4"/>
</dbReference>
<accession>A0A3N4KLQ8</accession>
<evidence type="ECO:0000256" key="1">
    <source>
        <dbReference type="ARBA" id="ARBA00022737"/>
    </source>
</evidence>
<feature type="repeat" description="ANK" evidence="3">
    <location>
        <begin position="87"/>
        <end position="119"/>
    </location>
</feature>
<dbReference type="Proteomes" id="UP000277580">
    <property type="component" value="Unassembled WGS sequence"/>
</dbReference>
<gene>
    <name evidence="4" type="ORF">P167DRAFT_530730</name>
</gene>
<dbReference type="AlphaFoldDB" id="A0A3N4KLQ8"/>
<keyword evidence="5" id="KW-1185">Reference proteome</keyword>
<proteinExistence type="predicted"/>
<keyword evidence="1" id="KW-0677">Repeat</keyword>
<feature type="repeat" description="ANK" evidence="3">
    <location>
        <begin position="121"/>
        <end position="153"/>
    </location>
</feature>
<dbReference type="EMBL" id="ML119231">
    <property type="protein sequence ID" value="RPB06715.1"/>
    <property type="molecule type" value="Genomic_DNA"/>
</dbReference>
<dbReference type="InParanoid" id="A0A3N4KLQ8"/>
<dbReference type="Pfam" id="PF00023">
    <property type="entry name" value="Ank"/>
    <property type="match status" value="1"/>
</dbReference>
<dbReference type="SUPFAM" id="SSF48403">
    <property type="entry name" value="Ankyrin repeat"/>
    <property type="match status" value="1"/>
</dbReference>
<dbReference type="InterPro" id="IPR036770">
    <property type="entry name" value="Ankyrin_rpt-contain_sf"/>
</dbReference>
<dbReference type="PANTHER" id="PTHR24198">
    <property type="entry name" value="ANKYRIN REPEAT AND PROTEIN KINASE DOMAIN-CONTAINING PROTEIN"/>
    <property type="match status" value="1"/>
</dbReference>
<sequence length="241" mass="26829">MRFFDFPTEIILRIADDLEVDDLNCFLRTSPRLAKIHSPLLLERAVTHNLMHYRNRTVLHWASAHHRIDLIQVLLACGASVNTADEWGITPLHSAVLAGNDLITLVLLENGAYIDQVDTECEMTVLQCAALVGNHRISRLLLNHGANIDANSPKSMRMTAIPFAVVLGYISVVELLVGRGCRLDKIHERGPTPAMLDKQSGRGMLVELLGGVSRRYDTTLHEDAYEKTEEISTKTVSKLQA</sequence>
<dbReference type="PROSITE" id="PS50297">
    <property type="entry name" value="ANK_REP_REGION"/>
    <property type="match status" value="2"/>
</dbReference>
<evidence type="ECO:0000313" key="4">
    <source>
        <dbReference type="EMBL" id="RPB06715.1"/>
    </source>
</evidence>
<evidence type="ECO:0000256" key="3">
    <source>
        <dbReference type="PROSITE-ProRule" id="PRU00023"/>
    </source>
</evidence>
<dbReference type="STRING" id="1392247.A0A3N4KLQ8"/>
<evidence type="ECO:0000313" key="5">
    <source>
        <dbReference type="Proteomes" id="UP000277580"/>
    </source>
</evidence>
<keyword evidence="2 3" id="KW-0040">ANK repeat</keyword>
<protein>
    <submittedName>
        <fullName evidence="4">Ankyrin</fullName>
    </submittedName>
</protein>
<name>A0A3N4KLQ8_9PEZI</name>
<organism evidence="4 5">
    <name type="scientific">Morchella conica CCBAS932</name>
    <dbReference type="NCBI Taxonomy" id="1392247"/>
    <lineage>
        <taxon>Eukaryota</taxon>
        <taxon>Fungi</taxon>
        <taxon>Dikarya</taxon>
        <taxon>Ascomycota</taxon>
        <taxon>Pezizomycotina</taxon>
        <taxon>Pezizomycetes</taxon>
        <taxon>Pezizales</taxon>
        <taxon>Morchellaceae</taxon>
        <taxon>Morchella</taxon>
    </lineage>
</organism>
<dbReference type="PROSITE" id="PS50088">
    <property type="entry name" value="ANK_REPEAT"/>
    <property type="match status" value="3"/>
</dbReference>